<keyword evidence="1" id="KW-0732">Signal</keyword>
<feature type="chain" id="PRO_5038637359" evidence="1">
    <location>
        <begin position="27"/>
        <end position="74"/>
    </location>
</feature>
<evidence type="ECO:0000256" key="1">
    <source>
        <dbReference type="SAM" id="SignalP"/>
    </source>
</evidence>
<accession>A0A9D4DZ48</accession>
<proteinExistence type="predicted"/>
<evidence type="ECO:0000313" key="2">
    <source>
        <dbReference type="EMBL" id="KAH3769125.1"/>
    </source>
</evidence>
<name>A0A9D4DZ48_DREPO</name>
<dbReference type="EMBL" id="JAIWYP010000009">
    <property type="protein sequence ID" value="KAH3769125.1"/>
    <property type="molecule type" value="Genomic_DNA"/>
</dbReference>
<organism evidence="2 3">
    <name type="scientific">Dreissena polymorpha</name>
    <name type="common">Zebra mussel</name>
    <name type="synonym">Mytilus polymorpha</name>
    <dbReference type="NCBI Taxonomy" id="45954"/>
    <lineage>
        <taxon>Eukaryota</taxon>
        <taxon>Metazoa</taxon>
        <taxon>Spiralia</taxon>
        <taxon>Lophotrochozoa</taxon>
        <taxon>Mollusca</taxon>
        <taxon>Bivalvia</taxon>
        <taxon>Autobranchia</taxon>
        <taxon>Heteroconchia</taxon>
        <taxon>Euheterodonta</taxon>
        <taxon>Imparidentia</taxon>
        <taxon>Neoheterodontei</taxon>
        <taxon>Myida</taxon>
        <taxon>Dreissenoidea</taxon>
        <taxon>Dreissenidae</taxon>
        <taxon>Dreissena</taxon>
    </lineage>
</organism>
<protein>
    <submittedName>
        <fullName evidence="2">Uncharacterized protein</fullName>
    </submittedName>
</protein>
<gene>
    <name evidence="2" type="ORF">DPMN_170373</name>
</gene>
<dbReference type="AlphaFoldDB" id="A0A9D4DZ48"/>
<dbReference type="Proteomes" id="UP000828390">
    <property type="component" value="Unassembled WGS sequence"/>
</dbReference>
<comment type="caution">
    <text evidence="2">The sequence shown here is derived from an EMBL/GenBank/DDBJ whole genome shotgun (WGS) entry which is preliminary data.</text>
</comment>
<keyword evidence="3" id="KW-1185">Reference proteome</keyword>
<sequence>MCTTVFKPCLLEVVILVSLMTVSASAREPDCSRFHHEEKLLEKMMRMEIHVETVDKHLNQCLDESLRREKQIQC</sequence>
<reference evidence="2" key="2">
    <citation type="submission" date="2020-11" db="EMBL/GenBank/DDBJ databases">
        <authorList>
            <person name="McCartney M.A."/>
            <person name="Auch B."/>
            <person name="Kono T."/>
            <person name="Mallez S."/>
            <person name="Becker A."/>
            <person name="Gohl D.M."/>
            <person name="Silverstein K.A.T."/>
            <person name="Koren S."/>
            <person name="Bechman K.B."/>
            <person name="Herman A."/>
            <person name="Abrahante J.E."/>
            <person name="Garbe J."/>
        </authorList>
    </citation>
    <scope>NUCLEOTIDE SEQUENCE</scope>
    <source>
        <strain evidence="2">Duluth1</strain>
        <tissue evidence="2">Whole animal</tissue>
    </source>
</reference>
<reference evidence="2" key="1">
    <citation type="journal article" date="2019" name="bioRxiv">
        <title>The Genome of the Zebra Mussel, Dreissena polymorpha: A Resource for Invasive Species Research.</title>
        <authorList>
            <person name="McCartney M.A."/>
            <person name="Auch B."/>
            <person name="Kono T."/>
            <person name="Mallez S."/>
            <person name="Zhang Y."/>
            <person name="Obille A."/>
            <person name="Becker A."/>
            <person name="Abrahante J.E."/>
            <person name="Garbe J."/>
            <person name="Badalamenti J.P."/>
            <person name="Herman A."/>
            <person name="Mangelson H."/>
            <person name="Liachko I."/>
            <person name="Sullivan S."/>
            <person name="Sone E.D."/>
            <person name="Koren S."/>
            <person name="Silverstein K.A.T."/>
            <person name="Beckman K.B."/>
            <person name="Gohl D.M."/>
        </authorList>
    </citation>
    <scope>NUCLEOTIDE SEQUENCE</scope>
    <source>
        <strain evidence="2">Duluth1</strain>
        <tissue evidence="2">Whole animal</tissue>
    </source>
</reference>
<feature type="signal peptide" evidence="1">
    <location>
        <begin position="1"/>
        <end position="26"/>
    </location>
</feature>
<evidence type="ECO:0000313" key="3">
    <source>
        <dbReference type="Proteomes" id="UP000828390"/>
    </source>
</evidence>